<dbReference type="SUPFAM" id="SSF49879">
    <property type="entry name" value="SMAD/FHA domain"/>
    <property type="match status" value="1"/>
</dbReference>
<dbReference type="Proteomes" id="UP000549971">
    <property type="component" value="Unassembled WGS sequence"/>
</dbReference>
<dbReference type="RefSeq" id="WP_184794786.1">
    <property type="nucleotide sequence ID" value="NZ_JACHMY010000001.1"/>
</dbReference>
<keyword evidence="1" id="KW-0597">Phosphoprotein</keyword>
<dbReference type="InterPro" id="IPR008984">
    <property type="entry name" value="SMAD_FHA_dom_sf"/>
</dbReference>
<name>A0A7W9J3V3_9ACTN</name>
<comment type="caution">
    <text evidence="3">The sequence shown here is derived from an EMBL/GenBank/DDBJ whole genome shotgun (WGS) entry which is preliminary data.</text>
</comment>
<accession>A0A7W9J3V3</accession>
<evidence type="ECO:0000259" key="2">
    <source>
        <dbReference type="PROSITE" id="PS50006"/>
    </source>
</evidence>
<dbReference type="SMART" id="SM00240">
    <property type="entry name" value="FHA"/>
    <property type="match status" value="1"/>
</dbReference>
<organism evidence="3 4">
    <name type="scientific">Kribbella italica</name>
    <dbReference type="NCBI Taxonomy" id="1540520"/>
    <lineage>
        <taxon>Bacteria</taxon>
        <taxon>Bacillati</taxon>
        <taxon>Actinomycetota</taxon>
        <taxon>Actinomycetes</taxon>
        <taxon>Propionibacteriales</taxon>
        <taxon>Kribbellaceae</taxon>
        <taxon>Kribbella</taxon>
    </lineage>
</organism>
<evidence type="ECO:0000313" key="4">
    <source>
        <dbReference type="Proteomes" id="UP000549971"/>
    </source>
</evidence>
<dbReference type="Pfam" id="PF08044">
    <property type="entry name" value="DUF1707"/>
    <property type="match status" value="1"/>
</dbReference>
<dbReference type="AlphaFoldDB" id="A0A7W9J3V3"/>
<dbReference type="Pfam" id="PF00498">
    <property type="entry name" value="FHA"/>
    <property type="match status" value="1"/>
</dbReference>
<keyword evidence="4" id="KW-1185">Reference proteome</keyword>
<protein>
    <recommendedName>
        <fullName evidence="2">FHA domain-containing protein</fullName>
    </recommendedName>
</protein>
<dbReference type="InterPro" id="IPR050923">
    <property type="entry name" value="Cell_Proc_Reg/RNA_Proc"/>
</dbReference>
<dbReference type="EMBL" id="JACHMY010000001">
    <property type="protein sequence ID" value="MBB5835099.1"/>
    <property type="molecule type" value="Genomic_DNA"/>
</dbReference>
<evidence type="ECO:0000313" key="3">
    <source>
        <dbReference type="EMBL" id="MBB5835099.1"/>
    </source>
</evidence>
<dbReference type="PROSITE" id="PS50006">
    <property type="entry name" value="FHA_DOMAIN"/>
    <property type="match status" value="1"/>
</dbReference>
<dbReference type="Gene3D" id="2.60.200.20">
    <property type="match status" value="1"/>
</dbReference>
<sequence length="180" mass="19626">MTSGLELTRPSDRERDAALEILREGAGTGRLSQDTFVRRMNFVLGAQSRSELRDATHDLPGREPRAIAWLRELVSKIPHVSLTPRAKSASLPGLALPPAGSPTIRIGRGPGATLRIADASVSRRHAELRHVGNGWMVRDLNSMNGTHLNGSRITSPTAVRAGDILQFGSVLYTLTWSDFR</sequence>
<proteinExistence type="predicted"/>
<reference evidence="3 4" key="1">
    <citation type="submission" date="2020-08" db="EMBL/GenBank/DDBJ databases">
        <title>Sequencing the genomes of 1000 actinobacteria strains.</title>
        <authorList>
            <person name="Klenk H.-P."/>
        </authorList>
    </citation>
    <scope>NUCLEOTIDE SEQUENCE [LARGE SCALE GENOMIC DNA]</scope>
    <source>
        <strain evidence="3 4">DSM 28967</strain>
    </source>
</reference>
<evidence type="ECO:0000256" key="1">
    <source>
        <dbReference type="ARBA" id="ARBA00022553"/>
    </source>
</evidence>
<dbReference type="PANTHER" id="PTHR23308">
    <property type="entry name" value="NUCLEAR INHIBITOR OF PROTEIN PHOSPHATASE-1"/>
    <property type="match status" value="1"/>
</dbReference>
<gene>
    <name evidence="3" type="ORF">HDA39_001833</name>
</gene>
<dbReference type="InterPro" id="IPR012551">
    <property type="entry name" value="DUF1707_SHOCT-like"/>
</dbReference>
<feature type="domain" description="FHA" evidence="2">
    <location>
        <begin position="104"/>
        <end position="153"/>
    </location>
</feature>
<dbReference type="InterPro" id="IPR000253">
    <property type="entry name" value="FHA_dom"/>
</dbReference>
<dbReference type="CDD" id="cd00060">
    <property type="entry name" value="FHA"/>
    <property type="match status" value="1"/>
</dbReference>